<dbReference type="InterPro" id="IPR011009">
    <property type="entry name" value="Kinase-like_dom_sf"/>
</dbReference>
<evidence type="ECO:0000313" key="4">
    <source>
        <dbReference type="Proteomes" id="UP000716291"/>
    </source>
</evidence>
<proteinExistence type="inferred from homology"/>
<accession>A0A9P6XDB2</accession>
<dbReference type="GO" id="GO:0005737">
    <property type="term" value="C:cytoplasm"/>
    <property type="evidence" value="ECO:0007669"/>
    <property type="project" value="TreeGrafter"/>
</dbReference>
<comment type="caution">
    <text evidence="3">The sequence shown here is derived from an EMBL/GenBank/DDBJ whole genome shotgun (WGS) entry which is preliminary data.</text>
</comment>
<evidence type="ECO:0000256" key="1">
    <source>
        <dbReference type="ARBA" id="ARBA00038211"/>
    </source>
</evidence>
<dbReference type="GO" id="GO:0006646">
    <property type="term" value="P:phosphatidylethanolamine biosynthetic process"/>
    <property type="evidence" value="ECO:0007669"/>
    <property type="project" value="TreeGrafter"/>
</dbReference>
<evidence type="ECO:0000313" key="3">
    <source>
        <dbReference type="EMBL" id="KAG1311172.1"/>
    </source>
</evidence>
<dbReference type="GO" id="GO:0004305">
    <property type="term" value="F:ethanolamine kinase activity"/>
    <property type="evidence" value="ECO:0007669"/>
    <property type="project" value="TreeGrafter"/>
</dbReference>
<feature type="region of interest" description="Disordered" evidence="2">
    <location>
        <begin position="1"/>
        <end position="30"/>
    </location>
</feature>
<evidence type="ECO:0000256" key="2">
    <source>
        <dbReference type="SAM" id="MobiDB-lite"/>
    </source>
</evidence>
<dbReference type="CDD" id="cd05157">
    <property type="entry name" value="ETNK_euk"/>
    <property type="match status" value="1"/>
</dbReference>
<dbReference type="PANTHER" id="PTHR22603:SF93">
    <property type="entry name" value="RE24176P"/>
    <property type="match status" value="1"/>
</dbReference>
<dbReference type="SUPFAM" id="SSF56112">
    <property type="entry name" value="Protein kinase-like (PK-like)"/>
    <property type="match status" value="1"/>
</dbReference>
<dbReference type="AlphaFoldDB" id="A0A9P6XDB2"/>
<sequence>MSATTDRTQRPLLSKSKKLNSLHSKSSPTLNFDESHSLVSLLPLSKQHVTNSLVVVQNGIPYCKFTIDLRALKGEKLIQEIRKLVSSLFPNFASSHSLKHEFKLDRVSGAMTNAVYFVTIGSKRMLLRVYGIGCEQILDRDKELDWLSRLSRLNIGPSLLGTFDNGRFEEYLESTTLTWHDLRDPFISAQIASRLNQLHSIVDAFPPAENESLEVWQNIDKWYHSLESEILSTLKKNPVWAKMIEQRLDLSQLHKDIETCKSILNTLSTPTVFAHNDTQYGNILKIENTDELVVIDFEYSGYNPRGYDIANHFCEWMYDYHSSEPAKMNHKSYPTHKEQVRFLTAYDKHHVTELLQEVELWKMACHLFWGLWGLVQASQSEIDFDYFGYSLERLSVFKQELDAKTTQVA</sequence>
<organism evidence="3 4">
    <name type="scientific">Rhizopus oryzae</name>
    <name type="common">Mucormycosis agent</name>
    <name type="synonym">Rhizopus arrhizus var. delemar</name>
    <dbReference type="NCBI Taxonomy" id="64495"/>
    <lineage>
        <taxon>Eukaryota</taxon>
        <taxon>Fungi</taxon>
        <taxon>Fungi incertae sedis</taxon>
        <taxon>Mucoromycota</taxon>
        <taxon>Mucoromycotina</taxon>
        <taxon>Mucoromycetes</taxon>
        <taxon>Mucorales</taxon>
        <taxon>Mucorineae</taxon>
        <taxon>Rhizopodaceae</taxon>
        <taxon>Rhizopus</taxon>
    </lineage>
</organism>
<evidence type="ECO:0008006" key="5">
    <source>
        <dbReference type="Google" id="ProtNLM"/>
    </source>
</evidence>
<dbReference type="PANTHER" id="PTHR22603">
    <property type="entry name" value="CHOLINE/ETHANOALAMINE KINASE"/>
    <property type="match status" value="1"/>
</dbReference>
<dbReference type="Gene3D" id="3.90.1200.10">
    <property type="match status" value="1"/>
</dbReference>
<name>A0A9P6XDB2_RHIOR</name>
<dbReference type="Pfam" id="PF01633">
    <property type="entry name" value="Choline_kinase"/>
    <property type="match status" value="1"/>
</dbReference>
<reference evidence="3" key="1">
    <citation type="journal article" date="2020" name="Microb. Genom.">
        <title>Genetic diversity of clinical and environmental Mucorales isolates obtained from an investigation of mucormycosis cases among solid organ transplant recipients.</title>
        <authorList>
            <person name="Nguyen M.H."/>
            <person name="Kaul D."/>
            <person name="Muto C."/>
            <person name="Cheng S.J."/>
            <person name="Richter R.A."/>
            <person name="Bruno V.M."/>
            <person name="Liu G."/>
            <person name="Beyhan S."/>
            <person name="Sundermann A.J."/>
            <person name="Mounaud S."/>
            <person name="Pasculle A.W."/>
            <person name="Nierman W.C."/>
            <person name="Driscoll E."/>
            <person name="Cumbie R."/>
            <person name="Clancy C.J."/>
            <person name="Dupont C.L."/>
        </authorList>
    </citation>
    <scope>NUCLEOTIDE SEQUENCE</scope>
    <source>
        <strain evidence="3">GL11</strain>
    </source>
</reference>
<dbReference type="GO" id="GO:0004103">
    <property type="term" value="F:choline kinase activity"/>
    <property type="evidence" value="ECO:0007669"/>
    <property type="project" value="TreeGrafter"/>
</dbReference>
<comment type="similarity">
    <text evidence="1">Belongs to the choline/ethanolamine kinase family.</text>
</comment>
<protein>
    <recommendedName>
        <fullName evidence="5">Choline kinase</fullName>
    </recommendedName>
</protein>
<dbReference type="EMBL" id="JAANQT010000419">
    <property type="protein sequence ID" value="KAG1311172.1"/>
    <property type="molecule type" value="Genomic_DNA"/>
</dbReference>
<dbReference type="Proteomes" id="UP000716291">
    <property type="component" value="Unassembled WGS sequence"/>
</dbReference>
<dbReference type="Gene3D" id="3.30.200.20">
    <property type="entry name" value="Phosphorylase Kinase, domain 1"/>
    <property type="match status" value="1"/>
</dbReference>
<keyword evidence="4" id="KW-1185">Reference proteome</keyword>
<gene>
    <name evidence="3" type="ORF">G6F64_004011</name>
</gene>